<dbReference type="AlphaFoldDB" id="A0A1Y2J5I7"/>
<dbReference type="EMBL" id="KZ084086">
    <property type="protein sequence ID" value="OSD08668.1"/>
    <property type="molecule type" value="Genomic_DNA"/>
</dbReference>
<gene>
    <name evidence="1" type="ORF">PYCCODRAFT_43414</name>
</gene>
<name>A0A1Y2J5I7_TRAC3</name>
<organism evidence="1 2">
    <name type="scientific">Trametes coccinea (strain BRFM310)</name>
    <name type="common">Pycnoporus coccineus</name>
    <dbReference type="NCBI Taxonomy" id="1353009"/>
    <lineage>
        <taxon>Eukaryota</taxon>
        <taxon>Fungi</taxon>
        <taxon>Dikarya</taxon>
        <taxon>Basidiomycota</taxon>
        <taxon>Agaricomycotina</taxon>
        <taxon>Agaricomycetes</taxon>
        <taxon>Polyporales</taxon>
        <taxon>Polyporaceae</taxon>
        <taxon>Trametes</taxon>
    </lineage>
</organism>
<keyword evidence="2" id="KW-1185">Reference proteome</keyword>
<accession>A0A1Y2J5I7</accession>
<dbReference type="Proteomes" id="UP000193067">
    <property type="component" value="Unassembled WGS sequence"/>
</dbReference>
<reference evidence="1 2" key="1">
    <citation type="journal article" date="2015" name="Biotechnol. Biofuels">
        <title>Enhanced degradation of softwood versus hardwood by the white-rot fungus Pycnoporus coccineus.</title>
        <authorList>
            <person name="Couturier M."/>
            <person name="Navarro D."/>
            <person name="Chevret D."/>
            <person name="Henrissat B."/>
            <person name="Piumi F."/>
            <person name="Ruiz-Duenas F.J."/>
            <person name="Martinez A.T."/>
            <person name="Grigoriev I.V."/>
            <person name="Riley R."/>
            <person name="Lipzen A."/>
            <person name="Berrin J.G."/>
            <person name="Master E.R."/>
            <person name="Rosso M.N."/>
        </authorList>
    </citation>
    <scope>NUCLEOTIDE SEQUENCE [LARGE SCALE GENOMIC DNA]</scope>
    <source>
        <strain evidence="1 2">BRFM310</strain>
    </source>
</reference>
<evidence type="ECO:0000313" key="1">
    <source>
        <dbReference type="EMBL" id="OSD08668.1"/>
    </source>
</evidence>
<evidence type="ECO:0000313" key="2">
    <source>
        <dbReference type="Proteomes" id="UP000193067"/>
    </source>
</evidence>
<sequence>MSPSPADLSATPPCDPDKTAVLVALDRLSRAVHPIIAADTRAPKFISPLLSSCSRLQPCRLLIRSSRQLCSCPPSLVQLLTLAVHSPCLLALGWIHKQPRLFCSPA</sequence>
<protein>
    <submittedName>
        <fullName evidence="1">Uncharacterized protein</fullName>
    </submittedName>
</protein>
<proteinExistence type="predicted"/>